<evidence type="ECO:0000313" key="2">
    <source>
        <dbReference type="Proteomes" id="UP000077266"/>
    </source>
</evidence>
<dbReference type="Proteomes" id="UP000077266">
    <property type="component" value="Unassembled WGS sequence"/>
</dbReference>
<evidence type="ECO:0000313" key="1">
    <source>
        <dbReference type="EMBL" id="KZV84344.1"/>
    </source>
</evidence>
<keyword evidence="2" id="KW-1185">Reference proteome</keyword>
<protein>
    <submittedName>
        <fullName evidence="1">Uncharacterized protein</fullName>
    </submittedName>
</protein>
<proteinExistence type="predicted"/>
<reference evidence="1 2" key="1">
    <citation type="journal article" date="2016" name="Mol. Biol. Evol.">
        <title>Comparative Genomics of Early-Diverging Mushroom-Forming Fungi Provides Insights into the Origins of Lignocellulose Decay Capabilities.</title>
        <authorList>
            <person name="Nagy L.G."/>
            <person name="Riley R."/>
            <person name="Tritt A."/>
            <person name="Adam C."/>
            <person name="Daum C."/>
            <person name="Floudas D."/>
            <person name="Sun H."/>
            <person name="Yadav J.S."/>
            <person name="Pangilinan J."/>
            <person name="Larsson K.H."/>
            <person name="Matsuura K."/>
            <person name="Barry K."/>
            <person name="Labutti K."/>
            <person name="Kuo R."/>
            <person name="Ohm R.A."/>
            <person name="Bhattacharya S.S."/>
            <person name="Shirouzu T."/>
            <person name="Yoshinaga Y."/>
            <person name="Martin F.M."/>
            <person name="Grigoriev I.V."/>
            <person name="Hibbett D.S."/>
        </authorList>
    </citation>
    <scope>NUCLEOTIDE SEQUENCE [LARGE SCALE GENOMIC DNA]</scope>
    <source>
        <strain evidence="1 2">HHB12029</strain>
    </source>
</reference>
<gene>
    <name evidence="1" type="ORF">EXIGLDRAFT_291361</name>
</gene>
<dbReference type="EMBL" id="KV426229">
    <property type="protein sequence ID" value="KZV84344.1"/>
    <property type="molecule type" value="Genomic_DNA"/>
</dbReference>
<sequence length="150" mass="17282">MRTPWRRAESRLGEQRPRAGLVWCSWVVWRVLITYSVPDLRLSGKVKDNEVCQERENGRARARGTEKATSSRALSSDLDMWLEGDTHSTQARNHSVICAQSQLKPMPARQRAQIQIQRQANTQRRQGPRRSGTGIEIWFYTRCPTHPVVS</sequence>
<organism evidence="1 2">
    <name type="scientific">Exidia glandulosa HHB12029</name>
    <dbReference type="NCBI Taxonomy" id="1314781"/>
    <lineage>
        <taxon>Eukaryota</taxon>
        <taxon>Fungi</taxon>
        <taxon>Dikarya</taxon>
        <taxon>Basidiomycota</taxon>
        <taxon>Agaricomycotina</taxon>
        <taxon>Agaricomycetes</taxon>
        <taxon>Auriculariales</taxon>
        <taxon>Exidiaceae</taxon>
        <taxon>Exidia</taxon>
    </lineage>
</organism>
<accession>A0A165DEB2</accession>
<name>A0A165DEB2_EXIGL</name>
<dbReference type="InParanoid" id="A0A165DEB2"/>
<dbReference type="AlphaFoldDB" id="A0A165DEB2"/>